<dbReference type="InterPro" id="IPR009057">
    <property type="entry name" value="Homeodomain-like_sf"/>
</dbReference>
<organism evidence="9">
    <name type="scientific">Ginkgo biloba</name>
    <name type="common">Ginkgo</name>
    <name type="synonym">Maidenhair tree</name>
    <dbReference type="NCBI Taxonomy" id="3311"/>
    <lineage>
        <taxon>Eukaryota</taxon>
        <taxon>Viridiplantae</taxon>
        <taxon>Streptophyta</taxon>
        <taxon>Embryophyta</taxon>
        <taxon>Tracheophyta</taxon>
        <taxon>Spermatophyta</taxon>
        <taxon>Ginkgoidae</taxon>
        <taxon>Ginkgoales</taxon>
        <taxon>Ginkgoaceae</taxon>
        <taxon>Ginkgo</taxon>
    </lineage>
</organism>
<dbReference type="PROSITE" id="PS50090">
    <property type="entry name" value="MYB_LIKE"/>
    <property type="match status" value="2"/>
</dbReference>
<evidence type="ECO:0000259" key="7">
    <source>
        <dbReference type="PROSITE" id="PS50090"/>
    </source>
</evidence>
<evidence type="ECO:0000256" key="6">
    <source>
        <dbReference type="ARBA" id="ARBA00023242"/>
    </source>
</evidence>
<dbReference type="PANTHER" id="PTHR47994">
    <property type="entry name" value="F14D16.11-RELATED"/>
    <property type="match status" value="1"/>
</dbReference>
<feature type="domain" description="Myb-like" evidence="7">
    <location>
        <begin position="62"/>
        <end position="112"/>
    </location>
</feature>
<evidence type="ECO:0000256" key="3">
    <source>
        <dbReference type="ARBA" id="ARBA00023015"/>
    </source>
</evidence>
<keyword evidence="5" id="KW-0804">Transcription</keyword>
<evidence type="ECO:0000256" key="4">
    <source>
        <dbReference type="ARBA" id="ARBA00023125"/>
    </source>
</evidence>
<dbReference type="FunFam" id="1.10.10.60:FF:000001">
    <property type="entry name" value="MYB-related transcription factor"/>
    <property type="match status" value="1"/>
</dbReference>
<dbReference type="GO" id="GO:0005634">
    <property type="term" value="C:nucleus"/>
    <property type="evidence" value="ECO:0007669"/>
    <property type="project" value="UniProtKB-SubCell"/>
</dbReference>
<evidence type="ECO:0000256" key="5">
    <source>
        <dbReference type="ARBA" id="ARBA00023163"/>
    </source>
</evidence>
<dbReference type="OMA" id="PWPELHL"/>
<evidence type="ECO:0000256" key="2">
    <source>
        <dbReference type="ARBA" id="ARBA00022737"/>
    </source>
</evidence>
<keyword evidence="4" id="KW-0238">DNA-binding</keyword>
<reference evidence="9" key="1">
    <citation type="journal article" date="2017" name="Physiol. Mol. Biol. Plants">
        <title>Identification and expression analysis under abiotic stress of the R2R3-MYB genes in Ginkgo biloba L.</title>
        <authorList>
            <person name="Liu X."/>
            <person name="Yu W."/>
            <person name="Zhang X."/>
            <person name="Wang G."/>
            <person name="Cao F."/>
            <person name="Cheng H."/>
        </authorList>
    </citation>
    <scope>NUCLEOTIDE SEQUENCE</scope>
</reference>
<dbReference type="GO" id="GO:0000976">
    <property type="term" value="F:transcription cis-regulatory region binding"/>
    <property type="evidence" value="ECO:0007669"/>
    <property type="project" value="UniProtKB-ARBA"/>
</dbReference>
<dbReference type="SUPFAM" id="SSF46689">
    <property type="entry name" value="Homeodomain-like"/>
    <property type="match status" value="1"/>
</dbReference>
<evidence type="ECO:0000313" key="9">
    <source>
        <dbReference type="EMBL" id="ASR18100.1"/>
    </source>
</evidence>
<keyword evidence="2" id="KW-0677">Repeat</keyword>
<dbReference type="InterPro" id="IPR017930">
    <property type="entry name" value="Myb_dom"/>
</dbReference>
<feature type="domain" description="HTH myb-type" evidence="8">
    <location>
        <begin position="9"/>
        <end position="61"/>
    </location>
</feature>
<dbReference type="FunFam" id="1.10.10.60:FF:000394">
    <property type="entry name" value="MYB transcription factor"/>
    <property type="match status" value="1"/>
</dbReference>
<dbReference type="Pfam" id="PF00249">
    <property type="entry name" value="Myb_DNA-binding"/>
    <property type="match status" value="2"/>
</dbReference>
<feature type="domain" description="Myb-like" evidence="7">
    <location>
        <begin position="9"/>
        <end position="61"/>
    </location>
</feature>
<evidence type="ECO:0000259" key="8">
    <source>
        <dbReference type="PROSITE" id="PS51294"/>
    </source>
</evidence>
<dbReference type="CDD" id="cd00167">
    <property type="entry name" value="SANT"/>
    <property type="match status" value="2"/>
</dbReference>
<evidence type="ECO:0000256" key="1">
    <source>
        <dbReference type="ARBA" id="ARBA00004123"/>
    </source>
</evidence>
<keyword evidence="3" id="KW-0805">Transcription regulation</keyword>
<dbReference type="SMR" id="A0A222UAM7"/>
<comment type="subcellular location">
    <subcellularLocation>
        <location evidence="1">Nucleus</location>
    </subcellularLocation>
</comment>
<dbReference type="AlphaFoldDB" id="A0A222UAM7"/>
<proteinExistence type="evidence at transcript level"/>
<dbReference type="GO" id="GO:0051707">
    <property type="term" value="P:response to other organism"/>
    <property type="evidence" value="ECO:0007669"/>
    <property type="project" value="UniProtKB-ARBA"/>
</dbReference>
<dbReference type="SMART" id="SM00717">
    <property type="entry name" value="SANT"/>
    <property type="match status" value="2"/>
</dbReference>
<dbReference type="Gene3D" id="1.10.10.60">
    <property type="entry name" value="Homeodomain-like"/>
    <property type="match status" value="2"/>
</dbReference>
<protein>
    <submittedName>
        <fullName evidence="9">R2R3MYB15</fullName>
    </submittedName>
</protein>
<gene>
    <name evidence="9" type="primary">R2R3MYB15</name>
</gene>
<sequence>MGRAPCCDKTGLKKGPWTPDEDQILVDYIQKRGHGSWRALPKHAGLLRCGKSCRLRWTNYLRPDIKRGSFTAEEERTIIQLHAILGNRWSAIATQLPGRTDNEIKNFWNTHLKKRLMQMGIDPSTHAPKSEASAYAPLGSATSGQISTLMRHMAQWENARLEAEARLSRDSSMFSSFDQFTDNKVDATKENANSPTDFFLMIWNSEAGEAFRRHNHNGTTSMTMINAYDFHQYPHEGIMVSSPEQNICTDTLTHHYNSALCPLSSDSPCLSTASTQHSSDQLVKSQPLVQNEDENVSLMYNNFTSDDGVGECNENNRAIDVSLRQQEYKCEDSSCSDELGQGQVHDQDDGHGHDIAFSGLLPNSDLLLDFPLHDDNNSIGCMMTEISTSFNQQPTWPWTELRLEDEKDYCNNITVIHASASSQS</sequence>
<dbReference type="PROSITE" id="PS51294">
    <property type="entry name" value="HTH_MYB"/>
    <property type="match status" value="2"/>
</dbReference>
<dbReference type="EMBL" id="KY703726">
    <property type="protein sequence ID" value="ASR18100.1"/>
    <property type="molecule type" value="mRNA"/>
</dbReference>
<dbReference type="InterPro" id="IPR001005">
    <property type="entry name" value="SANT/Myb"/>
</dbReference>
<dbReference type="InterPro" id="IPR015495">
    <property type="entry name" value="Myb_TF_plants"/>
</dbReference>
<dbReference type="PANTHER" id="PTHR47994:SF5">
    <property type="entry name" value="F14D16.11-RELATED"/>
    <property type="match status" value="1"/>
</dbReference>
<feature type="domain" description="HTH myb-type" evidence="8">
    <location>
        <begin position="62"/>
        <end position="116"/>
    </location>
</feature>
<name>A0A222UAM7_GINBI</name>
<accession>A0A222UAM7</accession>
<keyword evidence="6" id="KW-0539">Nucleus</keyword>